<evidence type="ECO:0008006" key="3">
    <source>
        <dbReference type="Google" id="ProtNLM"/>
    </source>
</evidence>
<sequence>MKISQLCNSFLWSGSESPARGVKVSWERVCYPKSEGDLGIKDLLIRNKACILRNLWSIWMKAGSLWVASIDLYRLRSCCVLEVQSCSWHCWARKKLLRLRSLLPSLGGLQEDFKSCKAWEKLREKIEKVMVNYIGSAFSEV</sequence>
<dbReference type="EMBL" id="CM017632">
    <property type="protein sequence ID" value="TYH48554.1"/>
    <property type="molecule type" value="Genomic_DNA"/>
</dbReference>
<proteinExistence type="predicted"/>
<dbReference type="AlphaFoldDB" id="A0A5D2J1U7"/>
<organism evidence="1 2">
    <name type="scientific">Gossypium tomentosum</name>
    <name type="common">Hawaiian cotton</name>
    <name type="synonym">Gossypium sandvicense</name>
    <dbReference type="NCBI Taxonomy" id="34277"/>
    <lineage>
        <taxon>Eukaryota</taxon>
        <taxon>Viridiplantae</taxon>
        <taxon>Streptophyta</taxon>
        <taxon>Embryophyta</taxon>
        <taxon>Tracheophyta</taxon>
        <taxon>Spermatophyta</taxon>
        <taxon>Magnoliopsida</taxon>
        <taxon>eudicotyledons</taxon>
        <taxon>Gunneridae</taxon>
        <taxon>Pentapetalae</taxon>
        <taxon>rosids</taxon>
        <taxon>malvids</taxon>
        <taxon>Malvales</taxon>
        <taxon>Malvaceae</taxon>
        <taxon>Malvoideae</taxon>
        <taxon>Gossypium</taxon>
    </lineage>
</organism>
<reference evidence="1 2" key="1">
    <citation type="submission" date="2019-07" db="EMBL/GenBank/DDBJ databases">
        <title>WGS assembly of Gossypium tomentosum.</title>
        <authorList>
            <person name="Chen Z.J."/>
            <person name="Sreedasyam A."/>
            <person name="Ando A."/>
            <person name="Song Q."/>
            <person name="De L."/>
            <person name="Hulse-Kemp A."/>
            <person name="Ding M."/>
            <person name="Ye W."/>
            <person name="Kirkbride R."/>
            <person name="Jenkins J."/>
            <person name="Plott C."/>
            <person name="Lovell J."/>
            <person name="Lin Y.-M."/>
            <person name="Vaughn R."/>
            <person name="Liu B."/>
            <person name="Li W."/>
            <person name="Simpson S."/>
            <person name="Scheffler B."/>
            <person name="Saski C."/>
            <person name="Grover C."/>
            <person name="Hu G."/>
            <person name="Conover J."/>
            <person name="Carlson J."/>
            <person name="Shu S."/>
            <person name="Boston L."/>
            <person name="Williams M."/>
            <person name="Peterson D."/>
            <person name="Mcgee K."/>
            <person name="Jones D."/>
            <person name="Wendel J."/>
            <person name="Stelly D."/>
            <person name="Grimwood J."/>
            <person name="Schmutz J."/>
        </authorList>
    </citation>
    <scope>NUCLEOTIDE SEQUENCE [LARGE SCALE GENOMIC DNA]</scope>
    <source>
        <strain evidence="1">7179.01</strain>
    </source>
</reference>
<gene>
    <name evidence="1" type="ORF">ES332_D10G074400v1</name>
</gene>
<evidence type="ECO:0000313" key="2">
    <source>
        <dbReference type="Proteomes" id="UP000322667"/>
    </source>
</evidence>
<keyword evidence="2" id="KW-1185">Reference proteome</keyword>
<evidence type="ECO:0000313" key="1">
    <source>
        <dbReference type="EMBL" id="TYH48554.1"/>
    </source>
</evidence>
<name>A0A5D2J1U7_GOSTO</name>
<protein>
    <recommendedName>
        <fullName evidence="3">Reverse transcriptase zinc-binding domain-containing protein</fullName>
    </recommendedName>
</protein>
<accession>A0A5D2J1U7</accession>
<dbReference type="Proteomes" id="UP000322667">
    <property type="component" value="Chromosome D10"/>
</dbReference>